<feature type="transmembrane region" description="Helical" evidence="7">
    <location>
        <begin position="107"/>
        <end position="125"/>
    </location>
</feature>
<reference evidence="9 10" key="1">
    <citation type="journal article" date="2018" name="Nat. Biotechnol.">
        <title>A standardized bacterial taxonomy based on genome phylogeny substantially revises the tree of life.</title>
        <authorList>
            <person name="Parks D.H."/>
            <person name="Chuvochina M."/>
            <person name="Waite D.W."/>
            <person name="Rinke C."/>
            <person name="Skarshewski A."/>
            <person name="Chaumeil P.A."/>
            <person name="Hugenholtz P."/>
        </authorList>
    </citation>
    <scope>NUCLEOTIDE SEQUENCE [LARGE SCALE GENOMIC DNA]</scope>
    <source>
        <strain evidence="9">UBA10707</strain>
    </source>
</reference>
<evidence type="ECO:0000313" key="10">
    <source>
        <dbReference type="Proteomes" id="UP000264036"/>
    </source>
</evidence>
<dbReference type="AlphaFoldDB" id="A0A356LBC4"/>
<dbReference type="InterPro" id="IPR032816">
    <property type="entry name" value="VTT_dom"/>
</dbReference>
<keyword evidence="4 7" id="KW-0812">Transmembrane</keyword>
<evidence type="ECO:0000256" key="5">
    <source>
        <dbReference type="ARBA" id="ARBA00022989"/>
    </source>
</evidence>
<evidence type="ECO:0000256" key="1">
    <source>
        <dbReference type="ARBA" id="ARBA00004651"/>
    </source>
</evidence>
<comment type="caution">
    <text evidence="9">The sequence shown here is derived from an EMBL/GenBank/DDBJ whole genome shotgun (WGS) entry which is preliminary data.</text>
</comment>
<evidence type="ECO:0000256" key="6">
    <source>
        <dbReference type="ARBA" id="ARBA00023136"/>
    </source>
</evidence>
<evidence type="ECO:0000256" key="7">
    <source>
        <dbReference type="RuleBase" id="RU367016"/>
    </source>
</evidence>
<dbReference type="Proteomes" id="UP000264036">
    <property type="component" value="Unassembled WGS sequence"/>
</dbReference>
<dbReference type="PANTHER" id="PTHR30353">
    <property type="entry name" value="INNER MEMBRANE PROTEIN DEDA-RELATED"/>
    <property type="match status" value="1"/>
</dbReference>
<organism evidence="9 10">
    <name type="scientific">Advenella kashmirensis</name>
    <dbReference type="NCBI Taxonomy" id="310575"/>
    <lineage>
        <taxon>Bacteria</taxon>
        <taxon>Pseudomonadati</taxon>
        <taxon>Pseudomonadota</taxon>
        <taxon>Betaproteobacteria</taxon>
        <taxon>Burkholderiales</taxon>
        <taxon>Alcaligenaceae</taxon>
    </lineage>
</organism>
<protein>
    <recommendedName>
        <fullName evidence="8">VTT domain-containing protein</fullName>
    </recommendedName>
</protein>
<evidence type="ECO:0000259" key="8">
    <source>
        <dbReference type="Pfam" id="PF09335"/>
    </source>
</evidence>
<dbReference type="GO" id="GO:0005886">
    <property type="term" value="C:plasma membrane"/>
    <property type="evidence" value="ECO:0007669"/>
    <property type="project" value="UniProtKB-SubCell"/>
</dbReference>
<feature type="domain" description="VTT" evidence="8">
    <location>
        <begin position="40"/>
        <end position="163"/>
    </location>
</feature>
<keyword evidence="3 7" id="KW-1003">Cell membrane</keyword>
<proteinExistence type="inferred from homology"/>
<evidence type="ECO:0000256" key="2">
    <source>
        <dbReference type="ARBA" id="ARBA00010792"/>
    </source>
</evidence>
<evidence type="ECO:0000256" key="4">
    <source>
        <dbReference type="ARBA" id="ARBA00022692"/>
    </source>
</evidence>
<gene>
    <name evidence="9" type="ORF">DD666_00405</name>
</gene>
<feature type="transmembrane region" description="Helical" evidence="7">
    <location>
        <begin position="145"/>
        <end position="166"/>
    </location>
</feature>
<name>A0A356LBC4_9BURK</name>
<accession>A0A356LBC4</accession>
<comment type="subcellular location">
    <subcellularLocation>
        <location evidence="1 7">Cell membrane</location>
        <topology evidence="1 7">Multi-pass membrane protein</topology>
    </subcellularLocation>
</comment>
<keyword evidence="5 7" id="KW-1133">Transmembrane helix</keyword>
<evidence type="ECO:0000256" key="3">
    <source>
        <dbReference type="ARBA" id="ARBA00022475"/>
    </source>
</evidence>
<feature type="transmembrane region" description="Helical" evidence="7">
    <location>
        <begin position="172"/>
        <end position="193"/>
    </location>
</feature>
<dbReference type="InterPro" id="IPR032818">
    <property type="entry name" value="DedA-like"/>
</dbReference>
<comment type="similarity">
    <text evidence="2 7">Belongs to the DedA family.</text>
</comment>
<dbReference type="EMBL" id="DOEK01000003">
    <property type="protein sequence ID" value="HBP27861.1"/>
    <property type="molecule type" value="Genomic_DNA"/>
</dbReference>
<sequence length="207" mass="22346">MQPYIDQILAFITLHQHWAGPVIGLVSFGESLLIVGLFVPATVILPLTGILIANGTLEFTGVLLWGIAGAILGDAVSYWIGNAYGPALLKSGALRKRRRSVARARLLFYRYGFLAVFGGRFMGAFRSLIPGMAGIMKMPQGRFQLANVLSGVIWFPWLLLPGYLGVRGADALGASGSAAILAILAVVCIIVIVSRRRRTVRQPLNKQ</sequence>
<evidence type="ECO:0000313" key="9">
    <source>
        <dbReference type="EMBL" id="HBP27861.1"/>
    </source>
</evidence>
<dbReference type="Pfam" id="PF09335">
    <property type="entry name" value="VTT_dom"/>
    <property type="match status" value="1"/>
</dbReference>
<feature type="transmembrane region" description="Helical" evidence="7">
    <location>
        <begin position="32"/>
        <end position="52"/>
    </location>
</feature>
<feature type="transmembrane region" description="Helical" evidence="7">
    <location>
        <begin position="59"/>
        <end position="80"/>
    </location>
</feature>
<keyword evidence="6 7" id="KW-0472">Membrane</keyword>
<dbReference type="PANTHER" id="PTHR30353:SF15">
    <property type="entry name" value="INNER MEMBRANE PROTEIN YABI"/>
    <property type="match status" value="1"/>
</dbReference>